<comment type="caution">
    <text evidence="1">The sequence shown here is derived from an EMBL/GenBank/DDBJ whole genome shotgun (WGS) entry which is preliminary data.</text>
</comment>
<evidence type="ECO:0000313" key="2">
    <source>
        <dbReference type="Proteomes" id="UP001595833"/>
    </source>
</evidence>
<sequence length="135" mass="14134">MTELRVLCAPGTNEIKVSGDRDAPAELGHAIDAGTGWFALDRSGDPAPYDLARGAVDIVTAPSGKVVVTSDVDRSTLTISGERSAFSVLARNVLGLAEDGTVGEHAHIDYFPDHFYLSPDSAPVVVLEPTTAEQG</sequence>
<organism evidence="1 2">
    <name type="scientific">Saccharothrix xinjiangensis</name>
    <dbReference type="NCBI Taxonomy" id="204798"/>
    <lineage>
        <taxon>Bacteria</taxon>
        <taxon>Bacillati</taxon>
        <taxon>Actinomycetota</taxon>
        <taxon>Actinomycetes</taxon>
        <taxon>Pseudonocardiales</taxon>
        <taxon>Pseudonocardiaceae</taxon>
        <taxon>Saccharothrix</taxon>
    </lineage>
</organism>
<gene>
    <name evidence="1" type="ORF">ACFPFM_22855</name>
</gene>
<dbReference type="Pfam" id="PF15566">
    <property type="entry name" value="Imm32"/>
    <property type="match status" value="1"/>
</dbReference>
<proteinExistence type="predicted"/>
<dbReference type="RefSeq" id="WP_344042107.1">
    <property type="nucleotide sequence ID" value="NZ_BAAAKE010000032.1"/>
</dbReference>
<name>A0ABV9Y4I9_9PSEU</name>
<keyword evidence="2" id="KW-1185">Reference proteome</keyword>
<protein>
    <submittedName>
        <fullName evidence="1">Uncharacterized protein</fullName>
    </submittedName>
</protein>
<reference evidence="2" key="1">
    <citation type="journal article" date="2019" name="Int. J. Syst. Evol. Microbiol.">
        <title>The Global Catalogue of Microorganisms (GCM) 10K type strain sequencing project: providing services to taxonomists for standard genome sequencing and annotation.</title>
        <authorList>
            <consortium name="The Broad Institute Genomics Platform"/>
            <consortium name="The Broad Institute Genome Sequencing Center for Infectious Disease"/>
            <person name="Wu L."/>
            <person name="Ma J."/>
        </authorList>
    </citation>
    <scope>NUCLEOTIDE SEQUENCE [LARGE SCALE GENOMIC DNA]</scope>
    <source>
        <strain evidence="2">KCTC 12848</strain>
    </source>
</reference>
<accession>A0ABV9Y4I9</accession>
<evidence type="ECO:0000313" key="1">
    <source>
        <dbReference type="EMBL" id="MFC5056577.1"/>
    </source>
</evidence>
<dbReference type="InterPro" id="IPR029083">
    <property type="entry name" value="Imm32"/>
</dbReference>
<dbReference type="EMBL" id="JBHSJB010000022">
    <property type="protein sequence ID" value="MFC5056577.1"/>
    <property type="molecule type" value="Genomic_DNA"/>
</dbReference>
<dbReference type="Proteomes" id="UP001595833">
    <property type="component" value="Unassembled WGS sequence"/>
</dbReference>